<evidence type="ECO:0000313" key="3">
    <source>
        <dbReference type="EMBL" id="MCL3996792.1"/>
    </source>
</evidence>
<evidence type="ECO:0000313" key="4">
    <source>
        <dbReference type="Proteomes" id="UP001202052"/>
    </source>
</evidence>
<feature type="region of interest" description="Disordered" evidence="1">
    <location>
        <begin position="31"/>
        <end position="66"/>
    </location>
</feature>
<evidence type="ECO:0000256" key="1">
    <source>
        <dbReference type="SAM" id="MobiDB-lite"/>
    </source>
</evidence>
<comment type="caution">
    <text evidence="3">The sequence shown here is derived from an EMBL/GenBank/DDBJ whole genome shotgun (WGS) entry which is preliminary data.</text>
</comment>
<dbReference type="Pfam" id="PF08940">
    <property type="entry name" value="DUF1918"/>
    <property type="match status" value="1"/>
</dbReference>
<keyword evidence="4" id="KW-1185">Reference proteome</keyword>
<name>A0ABT0NZ78_9ACTN</name>
<accession>A0ABT0NZ78</accession>
<reference evidence="3 4" key="1">
    <citation type="submission" date="2022-05" db="EMBL/GenBank/DDBJ databases">
        <title>Genome Resource of Streptomyces lavenduligriseus GA1-1, a Strain with Broad-Spectrum Antifungal Activity against Phytopathogenic Fungi.</title>
        <authorList>
            <person name="Qi D."/>
        </authorList>
    </citation>
    <scope>NUCLEOTIDE SEQUENCE [LARGE SCALE GENOMIC DNA]</scope>
    <source>
        <strain evidence="3 4">GA1-1</strain>
    </source>
</reference>
<evidence type="ECO:0000259" key="2">
    <source>
        <dbReference type="Pfam" id="PF08940"/>
    </source>
</evidence>
<dbReference type="Proteomes" id="UP001202052">
    <property type="component" value="Unassembled WGS sequence"/>
</dbReference>
<dbReference type="RefSeq" id="WP_249491780.1">
    <property type="nucleotide sequence ID" value="NZ_JAMCCK010000038.1"/>
</dbReference>
<dbReference type="SUPFAM" id="SSF50118">
    <property type="entry name" value="Cell growth inhibitor/plasmid maintenance toxic component"/>
    <property type="match status" value="1"/>
</dbReference>
<protein>
    <submittedName>
        <fullName evidence="3">DUF1918 domain-containing protein</fullName>
    </submittedName>
</protein>
<dbReference type="Gene3D" id="2.30.30.440">
    <property type="entry name" value="Domain of unknown function DUF1918"/>
    <property type="match status" value="1"/>
</dbReference>
<organism evidence="3 4">
    <name type="scientific">Streptomyces lavenduligriseus</name>
    <dbReference type="NCBI Taxonomy" id="67315"/>
    <lineage>
        <taxon>Bacteria</taxon>
        <taxon>Bacillati</taxon>
        <taxon>Actinomycetota</taxon>
        <taxon>Actinomycetes</taxon>
        <taxon>Kitasatosporales</taxon>
        <taxon>Streptomycetaceae</taxon>
        <taxon>Streptomyces</taxon>
    </lineage>
</organism>
<dbReference type="InterPro" id="IPR015035">
    <property type="entry name" value="DUF1918"/>
</dbReference>
<feature type="domain" description="DUF1918" evidence="2">
    <location>
        <begin position="1"/>
        <end position="57"/>
    </location>
</feature>
<feature type="compositionally biased region" description="Basic and acidic residues" evidence="1">
    <location>
        <begin position="56"/>
        <end position="66"/>
    </location>
</feature>
<gene>
    <name evidence="3" type="ORF">M4438_25370</name>
</gene>
<dbReference type="EMBL" id="JAMCCK010000038">
    <property type="protein sequence ID" value="MCL3996792.1"/>
    <property type="molecule type" value="Genomic_DNA"/>
</dbReference>
<sequence>MHASKGDKLVQHGRVVGQHDHVVEVVEVLGPEGNPPYRVRAENGHETIMSPGPDCQVKHQKEHQQR</sequence>
<proteinExistence type="predicted"/>